<accession>A0A0H3FBT1</accession>
<dbReference type="KEGG" id="rah:Rahaq_2700"/>
<evidence type="ECO:0000313" key="1">
    <source>
        <dbReference type="EMBL" id="ADW74304.1"/>
    </source>
</evidence>
<reference evidence="1 2" key="2">
    <citation type="journal article" date="2012" name="J. Bacteriol.">
        <title>Complete Genome Sequence of Rahnella sp. Strain Y9602, a Gammaproteobacterium Isolate from Metal- and Radionuclide-Contaminated Soil.</title>
        <authorList>
            <person name="Martinez R.J."/>
            <person name="Bruce D."/>
            <person name="Detter C."/>
            <person name="Goodwin L.A."/>
            <person name="Han J."/>
            <person name="Han C.S."/>
            <person name="Held B."/>
            <person name="Land M.L."/>
            <person name="Mikhailova N."/>
            <person name="Nolan M."/>
            <person name="Pennacchio L."/>
            <person name="Pitluck S."/>
            <person name="Tapia R."/>
            <person name="Woyke T."/>
            <person name="Sobecky P.A."/>
        </authorList>
    </citation>
    <scope>NUCLEOTIDE SEQUENCE [LARGE SCALE GENOMIC DNA]</scope>
    <source>
        <strain evidence="1 2">Y9602</strain>
    </source>
</reference>
<gene>
    <name evidence="1" type="ordered locus">Rahaq_2700</name>
</gene>
<protein>
    <submittedName>
        <fullName evidence="1">Conserved uncharacterized protein</fullName>
    </submittedName>
</protein>
<dbReference type="Gene3D" id="1.25.10.10">
    <property type="entry name" value="Leucine-rich Repeat Variant"/>
    <property type="match status" value="1"/>
</dbReference>
<dbReference type="HOGENOM" id="CLU_057867_0_0_6"/>
<name>A0A0H3FBT1_RAHSY</name>
<proteinExistence type="predicted"/>
<dbReference type="Proteomes" id="UP000007257">
    <property type="component" value="Chromosome"/>
</dbReference>
<dbReference type="InterPro" id="IPR011989">
    <property type="entry name" value="ARM-like"/>
</dbReference>
<dbReference type="SUPFAM" id="SSF48371">
    <property type="entry name" value="ARM repeat"/>
    <property type="match status" value="1"/>
</dbReference>
<dbReference type="AlphaFoldDB" id="A0A0H3FBT1"/>
<dbReference type="InterPro" id="IPR016024">
    <property type="entry name" value="ARM-type_fold"/>
</dbReference>
<organism evidence="1 2">
    <name type="scientific">Rahnella sp. (strain Y9602)</name>
    <dbReference type="NCBI Taxonomy" id="2703885"/>
    <lineage>
        <taxon>Bacteria</taxon>
        <taxon>Pseudomonadati</taxon>
        <taxon>Pseudomonadota</taxon>
        <taxon>Gammaproteobacteria</taxon>
        <taxon>Enterobacterales</taxon>
        <taxon>Yersiniaceae</taxon>
        <taxon>Rahnella</taxon>
    </lineage>
</organism>
<reference evidence="2" key="1">
    <citation type="submission" date="2011-01" db="EMBL/GenBank/DDBJ databases">
        <title>Complete sequence of chromosome of Rahnella sp. Y9602.</title>
        <authorList>
            <consortium name="US DOE Joint Genome Institute"/>
            <person name="Lucas S."/>
            <person name="Copeland A."/>
            <person name="Lapidus A."/>
            <person name="Cheng J.-F."/>
            <person name="Goodwin L."/>
            <person name="Pitluck S."/>
            <person name="Lu M."/>
            <person name="Detter J.C."/>
            <person name="Han C."/>
            <person name="Tapia R."/>
            <person name="Land M."/>
            <person name="Hauser L."/>
            <person name="Kyrpides N."/>
            <person name="Ivanova N."/>
            <person name="Ovchinnikova G."/>
            <person name="Pagani I."/>
            <person name="Sobecky P.A."/>
            <person name="Martinez R.J."/>
            <person name="Woyke T."/>
        </authorList>
    </citation>
    <scope>NUCLEOTIDE SEQUENCE [LARGE SCALE GENOMIC DNA]</scope>
    <source>
        <strain evidence="2">Y9602</strain>
    </source>
</reference>
<dbReference type="OrthoDB" id="6534366at2"/>
<evidence type="ECO:0000313" key="2">
    <source>
        <dbReference type="Proteomes" id="UP000007257"/>
    </source>
</evidence>
<dbReference type="RefSeq" id="WP_013576003.1">
    <property type="nucleotide sequence ID" value="NC_015061.1"/>
</dbReference>
<dbReference type="EMBL" id="CP002505">
    <property type="protein sequence ID" value="ADW74304.1"/>
    <property type="molecule type" value="Genomic_DNA"/>
</dbReference>
<dbReference type="eggNOG" id="ENOG502Z82A">
    <property type="taxonomic scope" value="Bacteria"/>
</dbReference>
<sequence length="335" mass="38464">MLQQDSLQQEIIASIKKSLTFDILYQRIRPDISKFINATSKLSLKGLDEWERLIRAEIFYSLRQYSQKQSDNDFQQVGSLRWMDICSADGFRRERALRTLSGGAPNSFLLALVVRKLNDWVPQVRAAARDALPLVAEESDPEFIVDVLFITLPYWDSWGRMEDIEKEVLMKVVMMEKVINALKKRLLTSSSGPVATIFSQAGRTTALDKFLAEISEKSIQPSLRAKAYRCQFESKFVWAEGLTWHWIDKIYGIQRRIPALKERIIPTTRPFIDTLRMATTDRSPMVRRIAGEMLIKELNNIGDEAFNLANILASDRSPSVAERGRYALADLEKRN</sequence>